<sequence>MAEHSKILIIGGTGYIGSFIVEASAKSGHPTFVLIRDSTLSNPSKSNTIQKFKNSGVTFLHVTHV</sequence>
<dbReference type="PANTHER" id="PTHR43349">
    <property type="entry name" value="PINORESINOL REDUCTASE-RELATED"/>
    <property type="match status" value="1"/>
</dbReference>
<dbReference type="AlphaFoldDB" id="A0AA88U609"/>
<evidence type="ECO:0000313" key="3">
    <source>
        <dbReference type="EMBL" id="KAK2970036.1"/>
    </source>
</evidence>
<dbReference type="SUPFAM" id="SSF51735">
    <property type="entry name" value="NAD(P)-binding Rossmann-fold domains"/>
    <property type="match status" value="1"/>
</dbReference>
<keyword evidence="4" id="KW-1185">Reference proteome</keyword>
<protein>
    <recommendedName>
        <fullName evidence="2">NmrA-like domain-containing protein</fullName>
    </recommendedName>
</protein>
<dbReference type="EMBL" id="JAVXUO010002762">
    <property type="protein sequence ID" value="KAK2970036.1"/>
    <property type="molecule type" value="Genomic_DNA"/>
</dbReference>
<comment type="similarity">
    <text evidence="1">Belongs to the NmrA-type oxidoreductase family. Isoflavone reductase subfamily.</text>
</comment>
<dbReference type="Gene3D" id="3.40.50.720">
    <property type="entry name" value="NAD(P)-binding Rossmann-like Domain"/>
    <property type="match status" value="1"/>
</dbReference>
<reference evidence="3" key="1">
    <citation type="submission" date="2022-12" db="EMBL/GenBank/DDBJ databases">
        <title>Draft genome assemblies for two species of Escallonia (Escalloniales).</title>
        <authorList>
            <person name="Chanderbali A."/>
            <person name="Dervinis C."/>
            <person name="Anghel I."/>
            <person name="Soltis D."/>
            <person name="Soltis P."/>
            <person name="Zapata F."/>
        </authorList>
    </citation>
    <scope>NUCLEOTIDE SEQUENCE</scope>
    <source>
        <strain evidence="3">UCBG92.1500</strain>
        <tissue evidence="3">Leaf</tissue>
    </source>
</reference>
<dbReference type="Proteomes" id="UP001187471">
    <property type="component" value="Unassembled WGS sequence"/>
</dbReference>
<evidence type="ECO:0000259" key="2">
    <source>
        <dbReference type="Pfam" id="PF05368"/>
    </source>
</evidence>
<dbReference type="PANTHER" id="PTHR43349:SF35">
    <property type="entry name" value="PHENYLCOUMARAN BENZYLIC ETHER REDUCTASE 1"/>
    <property type="match status" value="1"/>
</dbReference>
<name>A0AA88U609_9ASTE</name>
<feature type="domain" description="NmrA-like" evidence="2">
    <location>
        <begin position="4"/>
        <end position="61"/>
    </location>
</feature>
<comment type="caution">
    <text evidence="3">The sequence shown here is derived from an EMBL/GenBank/DDBJ whole genome shotgun (WGS) entry which is preliminary data.</text>
</comment>
<proteinExistence type="inferred from homology"/>
<organism evidence="3 4">
    <name type="scientific">Escallonia rubra</name>
    <dbReference type="NCBI Taxonomy" id="112253"/>
    <lineage>
        <taxon>Eukaryota</taxon>
        <taxon>Viridiplantae</taxon>
        <taxon>Streptophyta</taxon>
        <taxon>Embryophyta</taxon>
        <taxon>Tracheophyta</taxon>
        <taxon>Spermatophyta</taxon>
        <taxon>Magnoliopsida</taxon>
        <taxon>eudicotyledons</taxon>
        <taxon>Gunneridae</taxon>
        <taxon>Pentapetalae</taxon>
        <taxon>asterids</taxon>
        <taxon>campanulids</taxon>
        <taxon>Escalloniales</taxon>
        <taxon>Escalloniaceae</taxon>
        <taxon>Escallonia</taxon>
    </lineage>
</organism>
<evidence type="ECO:0000256" key="1">
    <source>
        <dbReference type="ARBA" id="ARBA00005725"/>
    </source>
</evidence>
<gene>
    <name evidence="3" type="ORF">RJ640_008376</name>
</gene>
<dbReference type="InterPro" id="IPR036291">
    <property type="entry name" value="NAD(P)-bd_dom_sf"/>
</dbReference>
<dbReference type="InterPro" id="IPR050608">
    <property type="entry name" value="NmrA-type/Isoflavone_red_sf"/>
</dbReference>
<dbReference type="Pfam" id="PF05368">
    <property type="entry name" value="NmrA"/>
    <property type="match status" value="1"/>
</dbReference>
<dbReference type="InterPro" id="IPR008030">
    <property type="entry name" value="NmrA-like"/>
</dbReference>
<accession>A0AA88U609</accession>
<evidence type="ECO:0000313" key="4">
    <source>
        <dbReference type="Proteomes" id="UP001187471"/>
    </source>
</evidence>